<gene>
    <name evidence="6" type="primary">nusB</name>
    <name evidence="9" type="ORF">HMPREF9306_01135</name>
</gene>
<comment type="similarity">
    <text evidence="1 6">Belongs to the NusB family.</text>
</comment>
<reference evidence="9 10" key="1">
    <citation type="submission" date="2013-04" db="EMBL/GenBank/DDBJ databases">
        <title>The Genome Sequence of Propionimicrobium lymphophilum ACS-093-V-SCH5.</title>
        <authorList>
            <consortium name="The Broad Institute Genomics Platform"/>
            <person name="Earl A."/>
            <person name="Ward D."/>
            <person name="Feldgarden M."/>
            <person name="Gevers D."/>
            <person name="Saerens B."/>
            <person name="Vaneechoutte M."/>
            <person name="Walker B."/>
            <person name="Young S."/>
            <person name="Zeng Q."/>
            <person name="Gargeya S."/>
            <person name="Fitzgerald M."/>
            <person name="Haas B."/>
            <person name="Abouelleil A."/>
            <person name="Allen A.W."/>
            <person name="Alvarado L."/>
            <person name="Arachchi H.M."/>
            <person name="Berlin A.M."/>
            <person name="Chapman S.B."/>
            <person name="Gainer-Dewar J."/>
            <person name="Goldberg J."/>
            <person name="Griggs A."/>
            <person name="Gujja S."/>
            <person name="Hansen M."/>
            <person name="Howarth C."/>
            <person name="Imamovic A."/>
            <person name="Ireland A."/>
            <person name="Larimer J."/>
            <person name="McCowan C."/>
            <person name="Murphy C."/>
            <person name="Pearson M."/>
            <person name="Poon T.W."/>
            <person name="Priest M."/>
            <person name="Roberts A."/>
            <person name="Saif S."/>
            <person name="Shea T."/>
            <person name="Sisk P."/>
            <person name="Sykes S."/>
            <person name="Wortman J."/>
            <person name="Nusbaum C."/>
            <person name="Birren B."/>
        </authorList>
    </citation>
    <scope>NUCLEOTIDE SEQUENCE [LARGE SCALE GENOMIC DNA]</scope>
    <source>
        <strain evidence="9 10">ACS-093-V-SCH5</strain>
    </source>
</reference>
<evidence type="ECO:0000313" key="9">
    <source>
        <dbReference type="EMBL" id="EPD32828.1"/>
    </source>
</evidence>
<dbReference type="InterPro" id="IPR006027">
    <property type="entry name" value="NusB_RsmB_TIM44"/>
</dbReference>
<dbReference type="EMBL" id="AGZR01000006">
    <property type="protein sequence ID" value="EPD32828.1"/>
    <property type="molecule type" value="Genomic_DNA"/>
</dbReference>
<dbReference type="Proteomes" id="UP000014417">
    <property type="component" value="Unassembled WGS sequence"/>
</dbReference>
<dbReference type="NCBIfam" id="TIGR01951">
    <property type="entry name" value="nusB"/>
    <property type="match status" value="1"/>
</dbReference>
<dbReference type="PANTHER" id="PTHR11078:SF3">
    <property type="entry name" value="ANTITERMINATION NUSB DOMAIN-CONTAINING PROTEIN"/>
    <property type="match status" value="1"/>
</dbReference>
<dbReference type="GO" id="GO:0003723">
    <property type="term" value="F:RNA binding"/>
    <property type="evidence" value="ECO:0007669"/>
    <property type="project" value="UniProtKB-UniRule"/>
</dbReference>
<organism evidence="9 10">
    <name type="scientific">Propionimicrobium lymphophilum ACS-093-V-SCH5</name>
    <dbReference type="NCBI Taxonomy" id="883161"/>
    <lineage>
        <taxon>Bacteria</taxon>
        <taxon>Bacillati</taxon>
        <taxon>Actinomycetota</taxon>
        <taxon>Actinomycetes</taxon>
        <taxon>Propionibacteriales</taxon>
        <taxon>Propionibacteriaceae</taxon>
        <taxon>Propionimicrobium</taxon>
    </lineage>
</organism>
<proteinExistence type="inferred from homology"/>
<comment type="caution">
    <text evidence="9">The sequence shown here is derived from an EMBL/GenBank/DDBJ whole genome shotgun (WGS) entry which is preliminary data.</text>
</comment>
<dbReference type="InterPro" id="IPR011605">
    <property type="entry name" value="NusB_fam"/>
</dbReference>
<dbReference type="GO" id="GO:0006353">
    <property type="term" value="P:DNA-templated transcription termination"/>
    <property type="evidence" value="ECO:0007669"/>
    <property type="project" value="UniProtKB-UniRule"/>
</dbReference>
<dbReference type="PANTHER" id="PTHR11078">
    <property type="entry name" value="N UTILIZATION SUBSTANCE PROTEIN B-RELATED"/>
    <property type="match status" value="1"/>
</dbReference>
<dbReference type="PATRIC" id="fig|883161.3.peg.1128"/>
<evidence type="ECO:0000256" key="3">
    <source>
        <dbReference type="ARBA" id="ARBA00022884"/>
    </source>
</evidence>
<dbReference type="Pfam" id="PF01029">
    <property type="entry name" value="NusB"/>
    <property type="match status" value="1"/>
</dbReference>
<evidence type="ECO:0000256" key="2">
    <source>
        <dbReference type="ARBA" id="ARBA00022814"/>
    </source>
</evidence>
<evidence type="ECO:0000256" key="6">
    <source>
        <dbReference type="HAMAP-Rule" id="MF_00073"/>
    </source>
</evidence>
<dbReference type="HAMAP" id="MF_00073">
    <property type="entry name" value="NusB"/>
    <property type="match status" value="1"/>
</dbReference>
<dbReference type="InterPro" id="IPR035926">
    <property type="entry name" value="NusB-like_sf"/>
</dbReference>
<evidence type="ECO:0000313" key="10">
    <source>
        <dbReference type="Proteomes" id="UP000014417"/>
    </source>
</evidence>
<keyword evidence="4 6" id="KW-0805">Transcription regulation</keyword>
<evidence type="ECO:0000256" key="4">
    <source>
        <dbReference type="ARBA" id="ARBA00023015"/>
    </source>
</evidence>
<dbReference type="GO" id="GO:0005829">
    <property type="term" value="C:cytosol"/>
    <property type="evidence" value="ECO:0007669"/>
    <property type="project" value="TreeGrafter"/>
</dbReference>
<name>S2VZ79_9ACTN</name>
<accession>S2VZ79</accession>
<dbReference type="AlphaFoldDB" id="S2VZ79"/>
<evidence type="ECO:0000256" key="5">
    <source>
        <dbReference type="ARBA" id="ARBA00023163"/>
    </source>
</evidence>
<dbReference type="RefSeq" id="WP_016455968.1">
    <property type="nucleotide sequence ID" value="NZ_KE150269.1"/>
</dbReference>
<dbReference type="HOGENOM" id="CLU_087843_2_3_11"/>
<feature type="domain" description="NusB/RsmB/TIM44" evidence="8">
    <location>
        <begin position="28"/>
        <end position="151"/>
    </location>
</feature>
<evidence type="ECO:0000256" key="1">
    <source>
        <dbReference type="ARBA" id="ARBA00005952"/>
    </source>
</evidence>
<feature type="region of interest" description="Disordered" evidence="7">
    <location>
        <begin position="1"/>
        <end position="24"/>
    </location>
</feature>
<dbReference type="GO" id="GO:0031564">
    <property type="term" value="P:transcription antitermination"/>
    <property type="evidence" value="ECO:0007669"/>
    <property type="project" value="UniProtKB-KW"/>
</dbReference>
<keyword evidence="2 6" id="KW-0889">Transcription antitermination</keyword>
<dbReference type="STRING" id="883161.HMPREF9306_01135"/>
<dbReference type="SUPFAM" id="SSF48013">
    <property type="entry name" value="NusB-like"/>
    <property type="match status" value="1"/>
</dbReference>
<keyword evidence="10" id="KW-1185">Reference proteome</keyword>
<sequence length="154" mass="17468">MSEIPPVPGAVKISSEDMAERHHSARTKARKAALDIFYQSELRQTDPLEVLVDESCRVPERMRPFTKEIVHGVMDNLDAIHDRIDECVSGDWTLERMPAIDRCLARIAIWEIDHTETPDKIVISEAVELADEFSTDNSVKFLNGLLAKAVRTKR</sequence>
<keyword evidence="3 6" id="KW-0694">RNA-binding</keyword>
<keyword evidence="5 6" id="KW-0804">Transcription</keyword>
<comment type="function">
    <text evidence="6">Involved in transcription antitermination. Required for transcription of ribosomal RNA (rRNA) genes. Binds specifically to the boxA antiterminator sequence of the ribosomal RNA (rrn) operons.</text>
</comment>
<dbReference type="Gene3D" id="1.10.940.10">
    <property type="entry name" value="NusB-like"/>
    <property type="match status" value="1"/>
</dbReference>
<evidence type="ECO:0000259" key="8">
    <source>
        <dbReference type="Pfam" id="PF01029"/>
    </source>
</evidence>
<protein>
    <recommendedName>
        <fullName evidence="6">Transcription antitermination protein NusB</fullName>
    </recommendedName>
    <alternativeName>
        <fullName evidence="6">Antitermination factor NusB</fullName>
    </alternativeName>
</protein>
<evidence type="ECO:0000256" key="7">
    <source>
        <dbReference type="SAM" id="MobiDB-lite"/>
    </source>
</evidence>